<feature type="transmembrane region" description="Helical" evidence="10">
    <location>
        <begin position="55"/>
        <end position="80"/>
    </location>
</feature>
<dbReference type="GO" id="GO:0005886">
    <property type="term" value="C:plasma membrane"/>
    <property type="evidence" value="ECO:0007669"/>
    <property type="project" value="UniProtKB-SubCell"/>
</dbReference>
<feature type="transmembrane region" description="Helical" evidence="10">
    <location>
        <begin position="196"/>
        <end position="221"/>
    </location>
</feature>
<dbReference type="GO" id="GO:0006811">
    <property type="term" value="P:monoatomic ion transport"/>
    <property type="evidence" value="ECO:0007669"/>
    <property type="project" value="UniProtKB-KW"/>
</dbReference>
<dbReference type="EMBL" id="CP146598">
    <property type="protein sequence ID" value="WWY03929.1"/>
    <property type="molecule type" value="Genomic_DNA"/>
</dbReference>
<dbReference type="GO" id="GO:0015297">
    <property type="term" value="F:antiporter activity"/>
    <property type="evidence" value="ECO:0007669"/>
    <property type="project" value="UniProtKB-KW"/>
</dbReference>
<keyword evidence="5 10" id="KW-0812">Transmembrane</keyword>
<dbReference type="EMBL" id="JAPQFL010000007">
    <property type="protein sequence ID" value="MDD9328617.1"/>
    <property type="molecule type" value="Genomic_DNA"/>
</dbReference>
<accession>A0A9X4IEV8</accession>
<evidence type="ECO:0000256" key="7">
    <source>
        <dbReference type="ARBA" id="ARBA00023065"/>
    </source>
</evidence>
<feature type="transmembrane region" description="Helical" evidence="10">
    <location>
        <begin position="285"/>
        <end position="310"/>
    </location>
</feature>
<organism evidence="11">
    <name type="scientific">Neisseria leonii</name>
    <dbReference type="NCBI Taxonomy" id="2995413"/>
    <lineage>
        <taxon>Bacteria</taxon>
        <taxon>Pseudomonadati</taxon>
        <taxon>Pseudomonadota</taxon>
        <taxon>Betaproteobacteria</taxon>
        <taxon>Neisseriales</taxon>
        <taxon>Neisseriaceae</taxon>
        <taxon>Neisseria</taxon>
    </lineage>
</organism>
<reference evidence="12" key="2">
    <citation type="submission" date="2024-02" db="EMBL/GenBank/DDBJ databases">
        <title>Neisseria leonii sp. nov.</title>
        <authorList>
            <person name="Boutroux M."/>
            <person name="Favre-Rochex S."/>
            <person name="Gorgette O."/>
            <person name="Touak G."/>
            <person name="Muhle E."/>
            <person name="Chesneau O."/>
            <person name="Clermont D."/>
            <person name="Rahi P."/>
        </authorList>
    </citation>
    <scope>NUCLEOTIDE SEQUENCE</scope>
    <source>
        <strain evidence="12">51.81</strain>
    </source>
</reference>
<reference evidence="11" key="1">
    <citation type="submission" date="2022-10" db="EMBL/GenBank/DDBJ databases">
        <authorList>
            <person name="Boutroux M."/>
        </authorList>
    </citation>
    <scope>NUCLEOTIDE SEQUENCE</scope>
    <source>
        <strain evidence="11">51.81</strain>
    </source>
</reference>
<evidence type="ECO:0000256" key="9">
    <source>
        <dbReference type="ARBA" id="ARBA00031636"/>
    </source>
</evidence>
<keyword evidence="7" id="KW-0406">Ion transport</keyword>
<feature type="transmembrane region" description="Helical" evidence="10">
    <location>
        <begin position="101"/>
        <end position="124"/>
    </location>
</feature>
<evidence type="ECO:0000256" key="2">
    <source>
        <dbReference type="ARBA" id="ARBA00022448"/>
    </source>
</evidence>
<sequence>MLLSINRYAWPVFRKECSALAVLALPMMLAQMAAVGVGLVDTAMAGAAGKDDLAAVALGSSAMSLVLITLIGVMTALNPMIAQLFGAGKTEAVGRLGRQGLWFGLMVGTAGMVLLLAAVRPLMWYLDLGGAVESMLAQYLVFAALGMPAAMLHRALHAYVSSLNKPKAVMWISWAALFLNIPLNYVFVYGRFGLPALGGAGCGLATMLVFWFNAAALWLYVKNNRYFVPFGLTGGLSRPDKAALKQIWRLGWPIGASYFLEVSLFSLIVFLVAKFGADSVAAQQIVISITSVVYMIPQALGAAATVRVGYAFGRGRRQQARYISGVAVVSGMVLAVCTMLFLMLAREPLAAAFTPDADVRALAASVLLLAALFQFFDFAQCIASYALRGYKITKAPMLVHAAAFWGMGLLPGYYFANGFQMGIFGFWTALILSLAAASGLLLWLLERHSGRVARERGLV</sequence>
<gene>
    <name evidence="11" type="ORF">ORY91_002051</name>
    <name evidence="12" type="ORF">V9W64_04190</name>
</gene>
<feature type="transmembrane region" description="Helical" evidence="10">
    <location>
        <begin position="168"/>
        <end position="190"/>
    </location>
</feature>
<feature type="transmembrane region" description="Helical" evidence="10">
    <location>
        <begin position="250"/>
        <end position="273"/>
    </location>
</feature>
<name>A0A9X4IEV8_9NEIS</name>
<keyword evidence="6 10" id="KW-1133">Transmembrane helix</keyword>
<keyword evidence="13" id="KW-1185">Reference proteome</keyword>
<dbReference type="InterPro" id="IPR002528">
    <property type="entry name" value="MATE_fam"/>
</dbReference>
<dbReference type="PANTHER" id="PTHR43298:SF2">
    <property type="entry name" value="FMN_FAD EXPORTER YEEO-RELATED"/>
    <property type="match status" value="1"/>
</dbReference>
<feature type="transmembrane region" description="Helical" evidence="10">
    <location>
        <begin position="322"/>
        <end position="342"/>
    </location>
</feature>
<evidence type="ECO:0000256" key="3">
    <source>
        <dbReference type="ARBA" id="ARBA00022449"/>
    </source>
</evidence>
<keyword evidence="3" id="KW-0050">Antiport</keyword>
<keyword evidence="2" id="KW-0813">Transport</keyword>
<evidence type="ECO:0000256" key="5">
    <source>
        <dbReference type="ARBA" id="ARBA00022692"/>
    </source>
</evidence>
<dbReference type="NCBIfam" id="TIGR00797">
    <property type="entry name" value="matE"/>
    <property type="match status" value="1"/>
</dbReference>
<feature type="transmembrane region" description="Helical" evidence="10">
    <location>
        <begin position="136"/>
        <end position="156"/>
    </location>
</feature>
<proteinExistence type="predicted"/>
<feature type="transmembrane region" description="Helical" evidence="10">
    <location>
        <begin position="397"/>
        <end position="416"/>
    </location>
</feature>
<evidence type="ECO:0000313" key="11">
    <source>
        <dbReference type="EMBL" id="MDD9328617.1"/>
    </source>
</evidence>
<dbReference type="PIRSF" id="PIRSF006603">
    <property type="entry name" value="DinF"/>
    <property type="match status" value="1"/>
</dbReference>
<protein>
    <recommendedName>
        <fullName evidence="9">Multidrug-efflux transporter</fullName>
    </recommendedName>
</protein>
<dbReference type="AlphaFoldDB" id="A0A9X4IEV8"/>
<evidence type="ECO:0000256" key="4">
    <source>
        <dbReference type="ARBA" id="ARBA00022475"/>
    </source>
</evidence>
<dbReference type="CDD" id="cd13131">
    <property type="entry name" value="MATE_NorM_like"/>
    <property type="match status" value="1"/>
</dbReference>
<evidence type="ECO:0000256" key="1">
    <source>
        <dbReference type="ARBA" id="ARBA00004429"/>
    </source>
</evidence>
<dbReference type="InterPro" id="IPR048279">
    <property type="entry name" value="MdtK-like"/>
</dbReference>
<dbReference type="InterPro" id="IPR050222">
    <property type="entry name" value="MATE_MdtK"/>
</dbReference>
<dbReference type="Proteomes" id="UP001149607">
    <property type="component" value="Chromosome"/>
</dbReference>
<feature type="transmembrane region" description="Helical" evidence="10">
    <location>
        <begin position="422"/>
        <end position="445"/>
    </location>
</feature>
<comment type="subcellular location">
    <subcellularLocation>
        <location evidence="1">Cell inner membrane</location>
        <topology evidence="1">Multi-pass membrane protein</topology>
    </subcellularLocation>
</comment>
<evidence type="ECO:0000256" key="10">
    <source>
        <dbReference type="SAM" id="Phobius"/>
    </source>
</evidence>
<dbReference type="Pfam" id="PF01554">
    <property type="entry name" value="MatE"/>
    <property type="match status" value="2"/>
</dbReference>
<feature type="transmembrane region" description="Helical" evidence="10">
    <location>
        <begin position="362"/>
        <end position="385"/>
    </location>
</feature>
<keyword evidence="8 10" id="KW-0472">Membrane</keyword>
<evidence type="ECO:0000313" key="12">
    <source>
        <dbReference type="EMBL" id="WWY03929.1"/>
    </source>
</evidence>
<dbReference type="PANTHER" id="PTHR43298">
    <property type="entry name" value="MULTIDRUG RESISTANCE PROTEIN NORM-RELATED"/>
    <property type="match status" value="1"/>
</dbReference>
<dbReference type="RefSeq" id="WP_274585676.1">
    <property type="nucleotide sequence ID" value="NZ_CP145811.1"/>
</dbReference>
<dbReference type="GO" id="GO:0042910">
    <property type="term" value="F:xenobiotic transmembrane transporter activity"/>
    <property type="evidence" value="ECO:0007669"/>
    <property type="project" value="InterPro"/>
</dbReference>
<evidence type="ECO:0000256" key="8">
    <source>
        <dbReference type="ARBA" id="ARBA00023136"/>
    </source>
</evidence>
<evidence type="ECO:0000313" key="13">
    <source>
        <dbReference type="Proteomes" id="UP001149607"/>
    </source>
</evidence>
<keyword evidence="4" id="KW-1003">Cell membrane</keyword>
<evidence type="ECO:0000256" key="6">
    <source>
        <dbReference type="ARBA" id="ARBA00022989"/>
    </source>
</evidence>